<feature type="region of interest" description="Disordered" evidence="1">
    <location>
        <begin position="172"/>
        <end position="206"/>
    </location>
</feature>
<dbReference type="RefSeq" id="WP_344989348.1">
    <property type="nucleotide sequence ID" value="NZ_BAAAXV010000005.1"/>
</dbReference>
<organism evidence="2 3">
    <name type="scientific">Nonomuraea helvata</name>
    <dbReference type="NCBI Taxonomy" id="37484"/>
    <lineage>
        <taxon>Bacteria</taxon>
        <taxon>Bacillati</taxon>
        <taxon>Actinomycetota</taxon>
        <taxon>Actinomycetes</taxon>
        <taxon>Streptosporangiales</taxon>
        <taxon>Streptosporangiaceae</taxon>
        <taxon>Nonomuraea</taxon>
    </lineage>
</organism>
<name>A0ABV5S586_9ACTN</name>
<dbReference type="InterPro" id="IPR009282">
    <property type="entry name" value="DUF937"/>
</dbReference>
<reference evidence="2 3" key="1">
    <citation type="submission" date="2024-09" db="EMBL/GenBank/DDBJ databases">
        <authorList>
            <person name="Sun Q."/>
            <person name="Mori K."/>
        </authorList>
    </citation>
    <scope>NUCLEOTIDE SEQUENCE [LARGE SCALE GENOMIC DNA]</scope>
    <source>
        <strain evidence="2 3">JCM 3143</strain>
    </source>
</reference>
<evidence type="ECO:0000313" key="2">
    <source>
        <dbReference type="EMBL" id="MFB9625938.1"/>
    </source>
</evidence>
<proteinExistence type="predicted"/>
<keyword evidence="3" id="KW-1185">Reference proteome</keyword>
<accession>A0ABV5S586</accession>
<dbReference type="EMBL" id="JBHMBW010000020">
    <property type="protein sequence ID" value="MFB9625938.1"/>
    <property type="molecule type" value="Genomic_DNA"/>
</dbReference>
<dbReference type="Pfam" id="PF06078">
    <property type="entry name" value="DUF937"/>
    <property type="match status" value="1"/>
</dbReference>
<gene>
    <name evidence="2" type="ORF">ACFFSA_22885</name>
</gene>
<evidence type="ECO:0000313" key="3">
    <source>
        <dbReference type="Proteomes" id="UP001589532"/>
    </source>
</evidence>
<evidence type="ECO:0000256" key="1">
    <source>
        <dbReference type="SAM" id="MobiDB-lite"/>
    </source>
</evidence>
<dbReference type="Proteomes" id="UP001589532">
    <property type="component" value="Unassembled WGS sequence"/>
</dbReference>
<sequence>MTLTDELLAELGDPGLEQIAGMLGTGTTTARDVVQAVSGVIIGGLAANTRYLDGAEALRGALDDHVDTDPFSGDVASLTRDGQSILGHVLGGQGTEHAAAGLARFAGIDSGSVMKLLPLIAPMVMSLLADRAAGRDLDADALADDLSREQAAVPDDLSDLIDGLLSTIFGGGVPQQSGPYEPGPRAGGHGAPDGHELAPGSSNSDW</sequence>
<comment type="caution">
    <text evidence="2">The sequence shown here is derived from an EMBL/GenBank/DDBJ whole genome shotgun (WGS) entry which is preliminary data.</text>
</comment>
<protein>
    <submittedName>
        <fullName evidence="2">DUF937 domain-containing protein</fullName>
    </submittedName>
</protein>